<name>A0A1H5PCZ1_9MICC</name>
<evidence type="ECO:0000256" key="1">
    <source>
        <dbReference type="SAM" id="Phobius"/>
    </source>
</evidence>
<keyword evidence="1" id="KW-0472">Membrane</keyword>
<proteinExistence type="predicted"/>
<feature type="transmembrane region" description="Helical" evidence="1">
    <location>
        <begin position="92"/>
        <end position="110"/>
    </location>
</feature>
<feature type="transmembrane region" description="Helical" evidence="1">
    <location>
        <begin position="60"/>
        <end position="80"/>
    </location>
</feature>
<dbReference type="AlphaFoldDB" id="A0A1H5PCZ1"/>
<organism evidence="2 3">
    <name type="scientific">Arthrobacter alpinus</name>
    <dbReference type="NCBI Taxonomy" id="656366"/>
    <lineage>
        <taxon>Bacteria</taxon>
        <taxon>Bacillati</taxon>
        <taxon>Actinomycetota</taxon>
        <taxon>Actinomycetes</taxon>
        <taxon>Micrococcales</taxon>
        <taxon>Micrococcaceae</taxon>
        <taxon>Arthrobacter</taxon>
    </lineage>
</organism>
<dbReference type="EMBL" id="FNTV01000002">
    <property type="protein sequence ID" value="SEF10867.1"/>
    <property type="molecule type" value="Genomic_DNA"/>
</dbReference>
<protein>
    <recommendedName>
        <fullName evidence="4">Vitamin K epoxide reductase domain-containing protein</fullName>
    </recommendedName>
</protein>
<keyword evidence="1" id="KW-0812">Transmembrane</keyword>
<feature type="transmembrane region" description="Helical" evidence="1">
    <location>
        <begin position="12"/>
        <end position="32"/>
    </location>
</feature>
<accession>A0A1H5PCZ1</accession>
<reference evidence="2 3" key="1">
    <citation type="submission" date="2016-10" db="EMBL/GenBank/DDBJ databases">
        <authorList>
            <person name="de Groot N.N."/>
        </authorList>
    </citation>
    <scope>NUCLEOTIDE SEQUENCE [LARGE SCALE GENOMIC DNA]</scope>
    <source>
        <strain evidence="2 3">DSM 22274</strain>
    </source>
</reference>
<evidence type="ECO:0008006" key="4">
    <source>
        <dbReference type="Google" id="ProtNLM"/>
    </source>
</evidence>
<keyword evidence="1" id="KW-1133">Transmembrane helix</keyword>
<evidence type="ECO:0000313" key="3">
    <source>
        <dbReference type="Proteomes" id="UP000182725"/>
    </source>
</evidence>
<sequence>MKEPAPAPESRPIWHRTVGAAVVSGASLWLTWSYQPVPAMCPAIYPAPVNCSLDAPFSPAGWGTVVIVSLFSALLAASAVNRSERKEIVLRWLMAALGVTAIVVPLWTLGSSGFSL</sequence>
<evidence type="ECO:0000313" key="2">
    <source>
        <dbReference type="EMBL" id="SEF10867.1"/>
    </source>
</evidence>
<gene>
    <name evidence="2" type="ORF">SAMN04489740_4042</name>
</gene>
<dbReference type="Proteomes" id="UP000182725">
    <property type="component" value="Unassembled WGS sequence"/>
</dbReference>